<dbReference type="Proteomes" id="UP000019276">
    <property type="component" value="Unassembled WGS sequence"/>
</dbReference>
<name>W7QB37_9ALTE</name>
<dbReference type="STRING" id="1328313.DS2_13899"/>
<dbReference type="Pfam" id="PF13855">
    <property type="entry name" value="LRR_8"/>
    <property type="match status" value="1"/>
</dbReference>
<dbReference type="RefSeq" id="WP_035015426.1">
    <property type="nucleotide sequence ID" value="NZ_ARZY01000028.1"/>
</dbReference>
<dbReference type="Gene3D" id="3.80.10.10">
    <property type="entry name" value="Ribonuclease Inhibitor"/>
    <property type="match status" value="1"/>
</dbReference>
<keyword evidence="1" id="KW-0812">Transmembrane</keyword>
<dbReference type="eggNOG" id="COG4886">
    <property type="taxonomic scope" value="Bacteria"/>
</dbReference>
<dbReference type="SUPFAM" id="SSF46626">
    <property type="entry name" value="Cytochrome c"/>
    <property type="match status" value="1"/>
</dbReference>
<protein>
    <recommendedName>
        <fullName evidence="2">Cytochrome C Planctomycete-type domain-containing protein</fullName>
    </recommendedName>
</protein>
<evidence type="ECO:0000313" key="3">
    <source>
        <dbReference type="EMBL" id="EWH09171.1"/>
    </source>
</evidence>
<dbReference type="AlphaFoldDB" id="W7QB37"/>
<comment type="caution">
    <text evidence="3">The sequence shown here is derived from an EMBL/GenBank/DDBJ whole genome shotgun (WGS) entry which is preliminary data.</text>
</comment>
<feature type="transmembrane region" description="Helical" evidence="1">
    <location>
        <begin position="42"/>
        <end position="64"/>
    </location>
</feature>
<dbReference type="PATRIC" id="fig|1328313.3.peg.2835"/>
<feature type="transmembrane region" description="Helical" evidence="1">
    <location>
        <begin position="6"/>
        <end position="30"/>
    </location>
</feature>
<dbReference type="GO" id="GO:0009055">
    <property type="term" value="F:electron transfer activity"/>
    <property type="evidence" value="ECO:0007669"/>
    <property type="project" value="InterPro"/>
</dbReference>
<dbReference type="Gene3D" id="1.10.760.10">
    <property type="entry name" value="Cytochrome c-like domain"/>
    <property type="match status" value="1"/>
</dbReference>
<keyword evidence="1" id="KW-0472">Membrane</keyword>
<dbReference type="InterPro" id="IPR032675">
    <property type="entry name" value="LRR_dom_sf"/>
</dbReference>
<sequence>MDLGQFFGRFHVLVLHLPIGILMLAALFEIYTNIKKQQRNPLLNWVWFWGAMSAIVACVLGYLLSLGGGYSSDAVFIHRTFGISVAVISIICWLLFSKLNNATAAGKWIINTFAAVQLLLLFSTGHYGANMTHGETYLVDHAPDVVRVIVGLEPHPEPREPVTSLSNALIYEDVIAPMMKQRCASCHNDAKQKGKLNLANLQAILKGGKSGPAVTANNLAQSELYKRITLAHGDKKFMPAEGKTPLTDEQVKSIAWWINAGLPTQGFVGDYVNNKDDKKALQAVLGLAPSEFDLPPVEMISQAQYNELNNAGFVVKQIAQGMNYLDIDYSSATQPINQARFELLKQISGSIVYLNLRRSGLTNELAGQLSHFTNLKKLRLDKNPIGDAAIAHLQKLSKLSYLNLYGTQVSNASLEHFGNMPSLAKLYVGETQITANELSQFIDTHNIYVLAANTNNSHNNSYNNKNKGNK</sequence>
<feature type="transmembrane region" description="Helical" evidence="1">
    <location>
        <begin position="108"/>
        <end position="129"/>
    </location>
</feature>
<keyword evidence="4" id="KW-1185">Reference proteome</keyword>
<reference evidence="3 4" key="1">
    <citation type="journal article" date="2014" name="Genome Announc.">
        <title>Draft Genome Sequence of the Agar-Degrading Bacterium Catenovulum sp. Strain DS-2, Isolated from Intestines of Haliotis diversicolor.</title>
        <authorList>
            <person name="Shan D."/>
            <person name="Li X."/>
            <person name="Gu Z."/>
            <person name="Wei G."/>
            <person name="Gao Z."/>
            <person name="Shao Z."/>
        </authorList>
    </citation>
    <scope>NUCLEOTIDE SEQUENCE [LARGE SCALE GENOMIC DNA]</scope>
    <source>
        <strain evidence="3 4">DS-2</strain>
    </source>
</reference>
<evidence type="ECO:0000259" key="2">
    <source>
        <dbReference type="Pfam" id="PF07635"/>
    </source>
</evidence>
<gene>
    <name evidence="3" type="ORF">DS2_13899</name>
</gene>
<dbReference type="PANTHER" id="PTHR35889:SF3">
    <property type="entry name" value="F-BOX DOMAIN-CONTAINING PROTEIN"/>
    <property type="match status" value="1"/>
</dbReference>
<dbReference type="InterPro" id="IPR001611">
    <property type="entry name" value="Leu-rich_rpt"/>
</dbReference>
<dbReference type="InterPro" id="IPR011429">
    <property type="entry name" value="Cyt_c_Planctomycete-type"/>
</dbReference>
<evidence type="ECO:0000256" key="1">
    <source>
        <dbReference type="SAM" id="Phobius"/>
    </source>
</evidence>
<evidence type="ECO:0000313" key="4">
    <source>
        <dbReference type="Proteomes" id="UP000019276"/>
    </source>
</evidence>
<feature type="domain" description="Cytochrome C Planctomycete-type" evidence="2">
    <location>
        <begin position="183"/>
        <end position="239"/>
    </location>
</feature>
<dbReference type="EMBL" id="ARZY01000028">
    <property type="protein sequence ID" value="EWH09171.1"/>
    <property type="molecule type" value="Genomic_DNA"/>
</dbReference>
<proteinExistence type="predicted"/>
<dbReference type="PANTHER" id="PTHR35889">
    <property type="entry name" value="CYCLOINULO-OLIGOSACCHARIDE FRUCTANOTRANSFERASE-RELATED"/>
    <property type="match status" value="1"/>
</dbReference>
<feature type="transmembrane region" description="Helical" evidence="1">
    <location>
        <begin position="76"/>
        <end position="96"/>
    </location>
</feature>
<dbReference type="SUPFAM" id="SSF52047">
    <property type="entry name" value="RNI-like"/>
    <property type="match status" value="1"/>
</dbReference>
<dbReference type="OrthoDB" id="9809746at2"/>
<organism evidence="3 4">
    <name type="scientific">Catenovulum agarivorans DS-2</name>
    <dbReference type="NCBI Taxonomy" id="1328313"/>
    <lineage>
        <taxon>Bacteria</taxon>
        <taxon>Pseudomonadati</taxon>
        <taxon>Pseudomonadota</taxon>
        <taxon>Gammaproteobacteria</taxon>
        <taxon>Alteromonadales</taxon>
        <taxon>Alteromonadaceae</taxon>
        <taxon>Catenovulum</taxon>
    </lineage>
</organism>
<dbReference type="Pfam" id="PF07635">
    <property type="entry name" value="PSCyt1"/>
    <property type="match status" value="1"/>
</dbReference>
<keyword evidence="1" id="KW-1133">Transmembrane helix</keyword>
<accession>W7QB37</accession>
<dbReference type="InterPro" id="IPR036909">
    <property type="entry name" value="Cyt_c-like_dom_sf"/>
</dbReference>
<dbReference type="GO" id="GO:0020037">
    <property type="term" value="F:heme binding"/>
    <property type="evidence" value="ECO:0007669"/>
    <property type="project" value="InterPro"/>
</dbReference>